<dbReference type="RefSeq" id="WP_140832460.1">
    <property type="nucleotide sequence ID" value="NZ_VFYP01000009.1"/>
</dbReference>
<name>A0A504TPK1_9HYPH</name>
<dbReference type="AlphaFoldDB" id="A0A504TPK1"/>
<keyword evidence="3" id="KW-1185">Reference proteome</keyword>
<comment type="caution">
    <text evidence="2">The sequence shown here is derived from an EMBL/GenBank/DDBJ whole genome shotgun (WGS) entry which is preliminary data.</text>
</comment>
<reference evidence="2 3" key="1">
    <citation type="submission" date="2019-06" db="EMBL/GenBank/DDBJ databases">
        <title>Rhizobium sp. CL12 isolated from roots of soybean.</title>
        <authorList>
            <person name="Wang C."/>
        </authorList>
    </citation>
    <scope>NUCLEOTIDE SEQUENCE [LARGE SCALE GENOMIC DNA]</scope>
    <source>
        <strain evidence="2 3">CL12</strain>
    </source>
</reference>
<keyword evidence="1" id="KW-0732">Signal</keyword>
<evidence type="ECO:0000313" key="2">
    <source>
        <dbReference type="EMBL" id="TPP03939.1"/>
    </source>
</evidence>
<dbReference type="Proteomes" id="UP000316429">
    <property type="component" value="Unassembled WGS sequence"/>
</dbReference>
<feature type="chain" id="PRO_5021251894" evidence="1">
    <location>
        <begin position="28"/>
        <end position="72"/>
    </location>
</feature>
<evidence type="ECO:0000256" key="1">
    <source>
        <dbReference type="SAM" id="SignalP"/>
    </source>
</evidence>
<proteinExistence type="predicted"/>
<evidence type="ECO:0000313" key="3">
    <source>
        <dbReference type="Proteomes" id="UP000316429"/>
    </source>
</evidence>
<dbReference type="EMBL" id="VFYP01000009">
    <property type="protein sequence ID" value="TPP03939.1"/>
    <property type="molecule type" value="Genomic_DNA"/>
</dbReference>
<sequence>MKPHRVSISVGMISIGLAAFASTSALAKEDFNIKYFGKCGALYDGDKLVTRYSGKSGKTTGYAIGTGCKDLN</sequence>
<organism evidence="2 3">
    <name type="scientific">Rhizobium glycinendophyticum</name>
    <dbReference type="NCBI Taxonomy" id="2589807"/>
    <lineage>
        <taxon>Bacteria</taxon>
        <taxon>Pseudomonadati</taxon>
        <taxon>Pseudomonadota</taxon>
        <taxon>Alphaproteobacteria</taxon>
        <taxon>Hyphomicrobiales</taxon>
        <taxon>Rhizobiaceae</taxon>
        <taxon>Rhizobium/Agrobacterium group</taxon>
        <taxon>Rhizobium</taxon>
    </lineage>
</organism>
<gene>
    <name evidence="2" type="ORF">FJQ55_22890</name>
</gene>
<accession>A0A504TPK1</accession>
<feature type="signal peptide" evidence="1">
    <location>
        <begin position="1"/>
        <end position="27"/>
    </location>
</feature>
<protein>
    <submittedName>
        <fullName evidence="2">Uncharacterized protein</fullName>
    </submittedName>
</protein>